<organism evidence="1 2">
    <name type="scientific">Desulfuromusa kysingii</name>
    <dbReference type="NCBI Taxonomy" id="37625"/>
    <lineage>
        <taxon>Bacteria</taxon>
        <taxon>Pseudomonadati</taxon>
        <taxon>Thermodesulfobacteriota</taxon>
        <taxon>Desulfuromonadia</taxon>
        <taxon>Desulfuromonadales</taxon>
        <taxon>Geopsychrobacteraceae</taxon>
        <taxon>Desulfuromusa</taxon>
    </lineage>
</organism>
<reference evidence="1 2" key="1">
    <citation type="submission" date="2016-10" db="EMBL/GenBank/DDBJ databases">
        <authorList>
            <person name="de Groot N.N."/>
        </authorList>
    </citation>
    <scope>NUCLEOTIDE SEQUENCE [LARGE SCALE GENOMIC DNA]</scope>
    <source>
        <strain evidence="1 2">DSM 7343</strain>
    </source>
</reference>
<protein>
    <submittedName>
        <fullName evidence="1">Zinc-ribbon containing domain-containing protein</fullName>
    </submittedName>
</protein>
<dbReference type="RefSeq" id="WP_092348032.1">
    <property type="nucleotide sequence ID" value="NZ_FNQN01000006.1"/>
</dbReference>
<keyword evidence="2" id="KW-1185">Reference proteome</keyword>
<dbReference type="STRING" id="37625.SAMN05660420_02146"/>
<dbReference type="OrthoDB" id="5402078at2"/>
<gene>
    <name evidence="1" type="ORF">SAMN05660420_02146</name>
</gene>
<dbReference type="AlphaFoldDB" id="A0A1H4BE32"/>
<evidence type="ECO:0000313" key="2">
    <source>
        <dbReference type="Proteomes" id="UP000199409"/>
    </source>
</evidence>
<dbReference type="EMBL" id="FNQN01000006">
    <property type="protein sequence ID" value="SEA46082.1"/>
    <property type="molecule type" value="Genomic_DNA"/>
</dbReference>
<name>A0A1H4BE32_9BACT</name>
<sequence>MTENNQPKQEQEDVTVYEKIVSRTEELLEGGRKNLDEALKKASDELSSAGTFTREQAEKISSYVRRDLEHAFANAKKGKETVKEAVDPKRIVAGAQSLFSKVLLNASETLSDWAKKSEQQLEYKTGEVTSPGTLTCKNCKEEIHMRHTGRIPPCPKCHETRYRKSY</sequence>
<evidence type="ECO:0000313" key="1">
    <source>
        <dbReference type="EMBL" id="SEA46082.1"/>
    </source>
</evidence>
<dbReference type="Pfam" id="PF07295">
    <property type="entry name" value="DUF1451"/>
    <property type="match status" value="1"/>
</dbReference>
<dbReference type="Proteomes" id="UP000199409">
    <property type="component" value="Unassembled WGS sequence"/>
</dbReference>
<dbReference type="InterPro" id="IPR009912">
    <property type="entry name" value="DUF1451"/>
</dbReference>
<proteinExistence type="predicted"/>
<accession>A0A1H4BE32</accession>